<dbReference type="InterPro" id="IPR018060">
    <property type="entry name" value="HTH_AraC"/>
</dbReference>
<proteinExistence type="predicted"/>
<feature type="domain" description="HTH araC/xylS-type" evidence="4">
    <location>
        <begin position="201"/>
        <end position="299"/>
    </location>
</feature>
<dbReference type="PANTHER" id="PTHR47893">
    <property type="entry name" value="REGULATORY PROTEIN PCHR"/>
    <property type="match status" value="1"/>
</dbReference>
<evidence type="ECO:0000256" key="3">
    <source>
        <dbReference type="ARBA" id="ARBA00023163"/>
    </source>
</evidence>
<dbReference type="STRING" id="360105.CCV52592_1805"/>
<dbReference type="SUPFAM" id="SSF46689">
    <property type="entry name" value="Homeodomain-like"/>
    <property type="match status" value="2"/>
</dbReference>
<organism evidence="5 6">
    <name type="scientific">Campylobacter curvus (strain 525.92)</name>
    <dbReference type="NCBI Taxonomy" id="360105"/>
    <lineage>
        <taxon>Bacteria</taxon>
        <taxon>Pseudomonadati</taxon>
        <taxon>Campylobacterota</taxon>
        <taxon>Epsilonproteobacteria</taxon>
        <taxon>Campylobacterales</taxon>
        <taxon>Campylobacteraceae</taxon>
        <taxon>Campylobacter</taxon>
    </lineage>
</organism>
<sequence>MDFKDILNAGSNKKYIERVFEDSDKRCKIELFANRDDIGYCKSDILCNDHIRRYHEKGLEYAFLFFNDTLDPLCFKVGQSSFVLNGGEFWIGRVNSEFSGVFEYQNKRYGGQCIFMDKALADQIEAFKNLDCKNGMAIKNLKAAPMQILILKELASSKIYGGKMREIFMEAKILEMIYRCFGEARSDERGEFSADEIKILNKARQILLSDLQNPPSIKELARLCATNEFKLKINFKKHFGTTIYALLANERLGVAKELLNQNDISVKEAANMVGYVSAPHFAKIFKAKFGILPNELLKQRNYYEMASSSTSF</sequence>
<dbReference type="InterPro" id="IPR018062">
    <property type="entry name" value="HTH_AraC-typ_CS"/>
</dbReference>
<name>A7GWL6_CAMC5</name>
<reference evidence="5" key="1">
    <citation type="submission" date="2016-07" db="EMBL/GenBank/DDBJ databases">
        <title>Comparative genomics of the Campylobacter concisus group.</title>
        <authorList>
            <person name="Miller W.G."/>
            <person name="Yee E."/>
            <person name="Chapman M.H."/>
            <person name="Huynh S."/>
            <person name="Bono J.L."/>
            <person name="On S.L.W."/>
            <person name="StLeger J."/>
            <person name="Foster G."/>
            <person name="Parker C.T."/>
        </authorList>
    </citation>
    <scope>NUCLEOTIDE SEQUENCE</scope>
    <source>
        <strain evidence="5">525.92</strain>
    </source>
</reference>
<dbReference type="GO" id="GO:0003700">
    <property type="term" value="F:DNA-binding transcription factor activity"/>
    <property type="evidence" value="ECO:0007669"/>
    <property type="project" value="InterPro"/>
</dbReference>
<dbReference type="PANTHER" id="PTHR47893:SF1">
    <property type="entry name" value="REGULATORY PROTEIN PCHR"/>
    <property type="match status" value="1"/>
</dbReference>
<evidence type="ECO:0000313" key="6">
    <source>
        <dbReference type="Proteomes" id="UP000006380"/>
    </source>
</evidence>
<evidence type="ECO:0000256" key="2">
    <source>
        <dbReference type="ARBA" id="ARBA00023125"/>
    </source>
</evidence>
<keyword evidence="2" id="KW-0238">DNA-binding</keyword>
<dbReference type="RefSeq" id="WP_011991829.1">
    <property type="nucleotide sequence ID" value="NC_009715.2"/>
</dbReference>
<dbReference type="SMART" id="SM00342">
    <property type="entry name" value="HTH_ARAC"/>
    <property type="match status" value="1"/>
</dbReference>
<dbReference type="PROSITE" id="PS00041">
    <property type="entry name" value="HTH_ARAC_FAMILY_1"/>
    <property type="match status" value="1"/>
</dbReference>
<keyword evidence="6" id="KW-1185">Reference proteome</keyword>
<accession>A7GWL6</accession>
<evidence type="ECO:0000259" key="4">
    <source>
        <dbReference type="PROSITE" id="PS01124"/>
    </source>
</evidence>
<dbReference type="AlphaFoldDB" id="A7GWL6"/>
<protein>
    <submittedName>
        <fullName evidence="5">Transcriptional regulator, AraC family</fullName>
    </submittedName>
</protein>
<evidence type="ECO:0000256" key="1">
    <source>
        <dbReference type="ARBA" id="ARBA00023015"/>
    </source>
</evidence>
<gene>
    <name evidence="5" type="ORF">CCV52592_1805</name>
</gene>
<dbReference type="Pfam" id="PF12833">
    <property type="entry name" value="HTH_18"/>
    <property type="match status" value="1"/>
</dbReference>
<dbReference type="InterPro" id="IPR053142">
    <property type="entry name" value="PchR_regulatory_protein"/>
</dbReference>
<keyword evidence="3" id="KW-0804">Transcription</keyword>
<evidence type="ECO:0000313" key="5">
    <source>
        <dbReference type="EMBL" id="EAT99873.1"/>
    </source>
</evidence>
<dbReference type="KEGG" id="ccv:CCV52592_1805"/>
<dbReference type="InterPro" id="IPR009057">
    <property type="entry name" value="Homeodomain-like_sf"/>
</dbReference>
<dbReference type="GO" id="GO:0043565">
    <property type="term" value="F:sequence-specific DNA binding"/>
    <property type="evidence" value="ECO:0007669"/>
    <property type="project" value="InterPro"/>
</dbReference>
<dbReference type="Proteomes" id="UP000006380">
    <property type="component" value="Chromosome"/>
</dbReference>
<dbReference type="PROSITE" id="PS01124">
    <property type="entry name" value="HTH_ARAC_FAMILY_2"/>
    <property type="match status" value="1"/>
</dbReference>
<dbReference type="HOGENOM" id="CLU_052345_4_3_7"/>
<dbReference type="EMBL" id="CP000767">
    <property type="protein sequence ID" value="EAT99873.1"/>
    <property type="molecule type" value="Genomic_DNA"/>
</dbReference>
<dbReference type="OrthoDB" id="5447471at2"/>
<keyword evidence="1" id="KW-0805">Transcription regulation</keyword>
<dbReference type="Gene3D" id="1.10.10.60">
    <property type="entry name" value="Homeodomain-like"/>
    <property type="match status" value="1"/>
</dbReference>